<dbReference type="InterPro" id="IPR021451">
    <property type="entry name" value="DUF3102"/>
</dbReference>
<dbReference type="Pfam" id="PF11300">
    <property type="entry name" value="DUF3102"/>
    <property type="match status" value="1"/>
</dbReference>
<dbReference type="OrthoDB" id="8097345at2"/>
<reference evidence="1 2" key="1">
    <citation type="submission" date="2011-09" db="EMBL/GenBank/DDBJ databases">
        <authorList>
            <consortium name="US DOE Joint Genome Institute (JGI-PGF)"/>
            <person name="Lucas S."/>
            <person name="Han J."/>
            <person name="Lapidus A."/>
            <person name="Cheng J.-F."/>
            <person name="Goodwin L."/>
            <person name="Pitluck S."/>
            <person name="Peters L."/>
            <person name="Land M.L."/>
            <person name="Hauser L."/>
            <person name="Orellana R."/>
            <person name="Lovley D."/>
            <person name="Woyke T.J."/>
        </authorList>
    </citation>
    <scope>NUCLEOTIDE SEQUENCE [LARGE SCALE GENOMIC DNA]</scope>
    <source>
        <strain evidence="1 2">2ac9</strain>
    </source>
</reference>
<gene>
    <name evidence="1" type="ORF">DespoDRAFT_01267</name>
</gene>
<keyword evidence="2" id="KW-1185">Reference proteome</keyword>
<evidence type="ECO:0000313" key="1">
    <source>
        <dbReference type="EMBL" id="EIM63227.1"/>
    </source>
</evidence>
<dbReference type="eggNOG" id="ENOG50335XN">
    <property type="taxonomic scope" value="Bacteria"/>
</dbReference>
<name>I5B164_9BACT</name>
<dbReference type="Proteomes" id="UP000005778">
    <property type="component" value="Chromosome"/>
</dbReference>
<dbReference type="STRING" id="879212.DespoDRAFT_01267"/>
<sequence>MKRTKFNTPSQGYDTYIHPKTEFLKLPGTRNTEPALTYMFDALNARNDRAGLKPDNPAQKEEILESIKVELKNRGTALKYQTFEIGRALCSAKKILVHGEFKPWVEANFNHSYKTAHNCMRVFEGCAGNPEIVEYLPSSCLYVICSPKFPEDLRQALFDNISGPVDVTKKDIVEIGMKFKMGEITIHDEPIQKLLVKQKQRTLFEKHHIELLGLKGIIENRFKRIKGIIDNGPDNPLIQEIDGEEWEAQEDKIFQIHNGIEKILAQLNVLIDELELKSETVT</sequence>
<accession>I5B164</accession>
<dbReference type="AlphaFoldDB" id="I5B164"/>
<reference evidence="1 2" key="2">
    <citation type="submission" date="2012-02" db="EMBL/GenBank/DDBJ databases">
        <title>Improved High-Quality Draft sequence of Desulfobacter postgatei 2ac9.</title>
        <authorList>
            <consortium name="US DOE Joint Genome Institute"/>
            <person name="Lucas S."/>
            <person name="Han J."/>
            <person name="Lapidus A."/>
            <person name="Cheng J.-F."/>
            <person name="Goodwin L."/>
            <person name="Pitluck S."/>
            <person name="Peters L."/>
            <person name="Ovchinnikova G."/>
            <person name="Held B."/>
            <person name="Detter J.C."/>
            <person name="Han C."/>
            <person name="Tapia R."/>
            <person name="Land M."/>
            <person name="Hauser L."/>
            <person name="Kyrpides N."/>
            <person name="Ivanova N."/>
            <person name="Pagani I."/>
            <person name="Orellana R."/>
            <person name="Lovley D."/>
            <person name="Woyke T."/>
        </authorList>
    </citation>
    <scope>NUCLEOTIDE SEQUENCE [LARGE SCALE GENOMIC DNA]</scope>
    <source>
        <strain evidence="1 2">2ac9</strain>
    </source>
</reference>
<dbReference type="EMBL" id="CM001488">
    <property type="protein sequence ID" value="EIM63227.1"/>
    <property type="molecule type" value="Genomic_DNA"/>
</dbReference>
<proteinExistence type="predicted"/>
<dbReference type="HOGENOM" id="CLU_986018_0_0_7"/>
<protein>
    <submittedName>
        <fullName evidence="1">Uncharacterized protein</fullName>
    </submittedName>
</protein>
<dbReference type="RefSeq" id="WP_004072288.1">
    <property type="nucleotide sequence ID" value="NZ_CM001488.1"/>
</dbReference>
<evidence type="ECO:0000313" key="2">
    <source>
        <dbReference type="Proteomes" id="UP000005778"/>
    </source>
</evidence>
<organism evidence="1 2">
    <name type="scientific">Desulfobacter postgatei 2ac9</name>
    <dbReference type="NCBI Taxonomy" id="879212"/>
    <lineage>
        <taxon>Bacteria</taxon>
        <taxon>Pseudomonadati</taxon>
        <taxon>Thermodesulfobacteriota</taxon>
        <taxon>Desulfobacteria</taxon>
        <taxon>Desulfobacterales</taxon>
        <taxon>Desulfobacteraceae</taxon>
        <taxon>Desulfobacter</taxon>
    </lineage>
</organism>